<evidence type="ECO:0000256" key="1">
    <source>
        <dbReference type="SAM" id="MobiDB-lite"/>
    </source>
</evidence>
<feature type="compositionally biased region" description="Polar residues" evidence="1">
    <location>
        <begin position="1"/>
        <end position="10"/>
    </location>
</feature>
<feature type="compositionally biased region" description="Basic residues" evidence="1">
    <location>
        <begin position="29"/>
        <end position="42"/>
    </location>
</feature>
<proteinExistence type="predicted"/>
<sequence>MTTLRQYHTKNGNSNSSSNDGSNGEIVLKRKRSQYIRKKKPSRLQDKENSNSNNSSNDDSNDEIKPRRKRSSKYIYIKKMTLRRKTYMKPPVRMAPMAKSNLKKAPMMKKAPQKEVH</sequence>
<comment type="caution">
    <text evidence="2">The sequence shown here is derived from an EMBL/GenBank/DDBJ whole genome shotgun (WGS) entry which is preliminary data.</text>
</comment>
<feature type="region of interest" description="Disordered" evidence="1">
    <location>
        <begin position="1"/>
        <end position="117"/>
    </location>
</feature>
<evidence type="ECO:0000313" key="3">
    <source>
        <dbReference type="Proteomes" id="UP000439903"/>
    </source>
</evidence>
<dbReference type="Proteomes" id="UP000439903">
    <property type="component" value="Unassembled WGS sequence"/>
</dbReference>
<name>A0A8H4B1J1_GIGMA</name>
<gene>
    <name evidence="2" type="ORF">F8M41_021339</name>
</gene>
<dbReference type="AlphaFoldDB" id="A0A8H4B1J1"/>
<protein>
    <submittedName>
        <fullName evidence="2">Uncharacterized protein</fullName>
    </submittedName>
</protein>
<dbReference type="EMBL" id="WTPW01000063">
    <property type="protein sequence ID" value="KAF0552649.1"/>
    <property type="molecule type" value="Genomic_DNA"/>
</dbReference>
<accession>A0A8H4B1J1</accession>
<reference evidence="2 3" key="1">
    <citation type="journal article" date="2019" name="Environ. Microbiol.">
        <title>At the nexus of three kingdoms: the genome of the mycorrhizal fungus Gigaspora margarita provides insights into plant, endobacterial and fungal interactions.</title>
        <authorList>
            <person name="Venice F."/>
            <person name="Ghignone S."/>
            <person name="Salvioli di Fossalunga A."/>
            <person name="Amselem J."/>
            <person name="Novero M."/>
            <person name="Xianan X."/>
            <person name="Sedzielewska Toro K."/>
            <person name="Morin E."/>
            <person name="Lipzen A."/>
            <person name="Grigoriev I.V."/>
            <person name="Henrissat B."/>
            <person name="Martin F.M."/>
            <person name="Bonfante P."/>
        </authorList>
    </citation>
    <scope>NUCLEOTIDE SEQUENCE [LARGE SCALE GENOMIC DNA]</scope>
    <source>
        <strain evidence="2 3">BEG34</strain>
    </source>
</reference>
<keyword evidence="3" id="KW-1185">Reference proteome</keyword>
<organism evidence="2 3">
    <name type="scientific">Gigaspora margarita</name>
    <dbReference type="NCBI Taxonomy" id="4874"/>
    <lineage>
        <taxon>Eukaryota</taxon>
        <taxon>Fungi</taxon>
        <taxon>Fungi incertae sedis</taxon>
        <taxon>Mucoromycota</taxon>
        <taxon>Glomeromycotina</taxon>
        <taxon>Glomeromycetes</taxon>
        <taxon>Diversisporales</taxon>
        <taxon>Gigasporaceae</taxon>
        <taxon>Gigaspora</taxon>
    </lineage>
</organism>
<feature type="compositionally biased region" description="Low complexity" evidence="1">
    <location>
        <begin position="11"/>
        <end position="24"/>
    </location>
</feature>
<evidence type="ECO:0000313" key="2">
    <source>
        <dbReference type="EMBL" id="KAF0552649.1"/>
    </source>
</evidence>